<comment type="similarity">
    <text evidence="1">Belongs to the YciI family.</text>
</comment>
<proteinExistence type="inferred from homology"/>
<dbReference type="RefSeq" id="WP_090930037.1">
    <property type="nucleotide sequence ID" value="NZ_FNDJ01000003.1"/>
</dbReference>
<dbReference type="Pfam" id="PF03795">
    <property type="entry name" value="YCII"/>
    <property type="match status" value="1"/>
</dbReference>
<dbReference type="EMBL" id="FNDJ01000003">
    <property type="protein sequence ID" value="SDH72923.1"/>
    <property type="molecule type" value="Genomic_DNA"/>
</dbReference>
<reference evidence="3 4" key="1">
    <citation type="submission" date="2016-10" db="EMBL/GenBank/DDBJ databases">
        <authorList>
            <person name="de Groot N.N."/>
        </authorList>
    </citation>
    <scope>NUCLEOTIDE SEQUENCE [LARGE SCALE GENOMIC DNA]</scope>
    <source>
        <strain evidence="3 4">CGMCC 4.6533</strain>
    </source>
</reference>
<dbReference type="Proteomes" id="UP000199202">
    <property type="component" value="Unassembled WGS sequence"/>
</dbReference>
<dbReference type="OrthoDB" id="6928805at2"/>
<feature type="domain" description="YCII-related" evidence="2">
    <location>
        <begin position="15"/>
        <end position="82"/>
    </location>
</feature>
<dbReference type="InterPro" id="IPR005545">
    <property type="entry name" value="YCII"/>
</dbReference>
<evidence type="ECO:0000256" key="1">
    <source>
        <dbReference type="ARBA" id="ARBA00007689"/>
    </source>
</evidence>
<name>A0A1G8ESQ9_9ACTN</name>
<gene>
    <name evidence="3" type="ORF">SAMN05421869_10390</name>
</gene>
<evidence type="ECO:0000259" key="2">
    <source>
        <dbReference type="Pfam" id="PF03795"/>
    </source>
</evidence>
<dbReference type="STRING" id="633440.SAMN05421869_10390"/>
<dbReference type="SUPFAM" id="SSF54909">
    <property type="entry name" value="Dimeric alpha+beta barrel"/>
    <property type="match status" value="1"/>
</dbReference>
<dbReference type="Gene3D" id="3.30.70.1060">
    <property type="entry name" value="Dimeric alpha+beta barrel"/>
    <property type="match status" value="1"/>
</dbReference>
<evidence type="ECO:0000313" key="3">
    <source>
        <dbReference type="EMBL" id="SDH72923.1"/>
    </source>
</evidence>
<keyword evidence="4" id="KW-1185">Reference proteome</keyword>
<dbReference type="AlphaFoldDB" id="A0A1G8ESQ9"/>
<protein>
    <submittedName>
        <fullName evidence="3">Uncharacterized conserved protein YciI, contains a putative active-site phosphohistidine</fullName>
    </submittedName>
</protein>
<evidence type="ECO:0000313" key="4">
    <source>
        <dbReference type="Proteomes" id="UP000199202"/>
    </source>
</evidence>
<organism evidence="3 4">
    <name type="scientific">Nonomuraea jiangxiensis</name>
    <dbReference type="NCBI Taxonomy" id="633440"/>
    <lineage>
        <taxon>Bacteria</taxon>
        <taxon>Bacillati</taxon>
        <taxon>Actinomycetota</taxon>
        <taxon>Actinomycetes</taxon>
        <taxon>Streptosporangiales</taxon>
        <taxon>Streptosporangiaceae</taxon>
        <taxon>Nonomuraea</taxon>
    </lineage>
</organism>
<dbReference type="InterPro" id="IPR011008">
    <property type="entry name" value="Dimeric_a/b-barrel"/>
</dbReference>
<accession>A0A1G8ESQ9</accession>
<sequence>MSYFLYKFVPRPDFRTTMTETEAATMREHVSYWRALADQGTAIAFGPVADPAGDWGVAILEADGLQDARALVAADPVVIAELGPVDVYPMHDAITRRWRPGP</sequence>